<dbReference type="RefSeq" id="WP_262573999.1">
    <property type="nucleotide sequence ID" value="NZ_JAOQKJ010000004.1"/>
</dbReference>
<keyword evidence="1" id="KW-0812">Transmembrane</keyword>
<feature type="transmembrane region" description="Helical" evidence="1">
    <location>
        <begin position="27"/>
        <end position="44"/>
    </location>
</feature>
<proteinExistence type="predicted"/>
<evidence type="ECO:0000313" key="3">
    <source>
        <dbReference type="Proteomes" id="UP001652432"/>
    </source>
</evidence>
<organism evidence="2 3">
    <name type="scientific">Suilimivivens aceti</name>
    <dbReference type="NCBI Taxonomy" id="2981774"/>
    <lineage>
        <taxon>Bacteria</taxon>
        <taxon>Bacillati</taxon>
        <taxon>Bacillota</taxon>
        <taxon>Clostridia</taxon>
        <taxon>Lachnospirales</taxon>
        <taxon>Lachnospiraceae</taxon>
        <taxon>Suilimivivens</taxon>
    </lineage>
</organism>
<accession>A0ABT2T147</accession>
<evidence type="ECO:0000256" key="1">
    <source>
        <dbReference type="SAM" id="Phobius"/>
    </source>
</evidence>
<evidence type="ECO:0000313" key="2">
    <source>
        <dbReference type="EMBL" id="MCU6743999.1"/>
    </source>
</evidence>
<sequence>MDMLKIGILGLTGVMLAIQFKGTRAEISLYMGVALCILIFAFSMEKIGSIISQILSLKKYIGGSEAWLALILKAVGITYIGDFCASVCKDAGYQAVAGQIEIFAKLSVLCFSLPVMAAVVENISTIVGG</sequence>
<name>A0ABT2T147_9FIRM</name>
<protein>
    <submittedName>
        <fullName evidence="2">Stage III sporulation AC/AD family protein</fullName>
    </submittedName>
</protein>
<gene>
    <name evidence="2" type="ORF">OCV77_05725</name>
</gene>
<keyword evidence="1" id="KW-0472">Membrane</keyword>
<dbReference type="InterPro" id="IPR025664">
    <property type="entry name" value="Spore_III_AC/AD"/>
</dbReference>
<reference evidence="2 3" key="1">
    <citation type="journal article" date="2021" name="ISME Commun">
        <title>Automated analysis of genomic sequences facilitates high-throughput and comprehensive description of bacteria.</title>
        <authorList>
            <person name="Hitch T.C.A."/>
        </authorList>
    </citation>
    <scope>NUCLEOTIDE SEQUENCE [LARGE SCALE GENOMIC DNA]</scope>
    <source>
        <strain evidence="2 3">Sanger_18</strain>
    </source>
</reference>
<dbReference type="Proteomes" id="UP001652432">
    <property type="component" value="Unassembled WGS sequence"/>
</dbReference>
<keyword evidence="1" id="KW-1133">Transmembrane helix</keyword>
<keyword evidence="3" id="KW-1185">Reference proteome</keyword>
<dbReference type="Pfam" id="PF06686">
    <property type="entry name" value="SpoIIIAC"/>
    <property type="match status" value="2"/>
</dbReference>
<dbReference type="EMBL" id="JAOQKJ010000004">
    <property type="protein sequence ID" value="MCU6743999.1"/>
    <property type="molecule type" value="Genomic_DNA"/>
</dbReference>
<comment type="caution">
    <text evidence="2">The sequence shown here is derived from an EMBL/GenBank/DDBJ whole genome shotgun (WGS) entry which is preliminary data.</text>
</comment>